<evidence type="ECO:0000313" key="13">
    <source>
        <dbReference type="Proteomes" id="UP000017184"/>
    </source>
</evidence>
<dbReference type="STRING" id="946483.Cenrod_2307"/>
<keyword evidence="9" id="KW-0472">Membrane</keyword>
<keyword evidence="12" id="KW-0969">Cilium</keyword>
<dbReference type="GO" id="GO:0015031">
    <property type="term" value="P:protein transport"/>
    <property type="evidence" value="ECO:0007669"/>
    <property type="project" value="UniProtKB-KW"/>
</dbReference>
<dbReference type="PANTHER" id="PTHR38786">
    <property type="entry name" value="FLAGELLAR FLIJ PROTEIN"/>
    <property type="match status" value="1"/>
</dbReference>
<keyword evidence="10" id="KW-1006">Bacterial flagellum protein export</keyword>
<evidence type="ECO:0000256" key="1">
    <source>
        <dbReference type="ARBA" id="ARBA00004413"/>
    </source>
</evidence>
<comment type="subcellular location">
    <subcellularLocation>
        <location evidence="1">Cell membrane</location>
        <topology evidence="1">Peripheral membrane protein</topology>
        <orientation evidence="1">Cytoplasmic side</orientation>
    </subcellularLocation>
</comment>
<dbReference type="Pfam" id="PF02050">
    <property type="entry name" value="FliJ"/>
    <property type="match status" value="1"/>
</dbReference>
<name>U5NE20_9BURK</name>
<evidence type="ECO:0000256" key="10">
    <source>
        <dbReference type="ARBA" id="ARBA00023225"/>
    </source>
</evidence>
<organism evidence="12 13">
    <name type="scientific">Candidatus Symbiobacter mobilis CR</name>
    <dbReference type="NCBI Taxonomy" id="946483"/>
    <lineage>
        <taxon>Bacteria</taxon>
        <taxon>Pseudomonadati</taxon>
        <taxon>Pseudomonadota</taxon>
        <taxon>Betaproteobacteria</taxon>
        <taxon>Burkholderiales</taxon>
        <taxon>Comamonadaceae</taxon>
    </lineage>
</organism>
<dbReference type="Proteomes" id="UP000017184">
    <property type="component" value="Chromosome"/>
</dbReference>
<evidence type="ECO:0000256" key="7">
    <source>
        <dbReference type="ARBA" id="ARBA00022795"/>
    </source>
</evidence>
<feature type="coiled-coil region" evidence="11">
    <location>
        <begin position="73"/>
        <end position="107"/>
    </location>
</feature>
<reference evidence="12 13" key="1">
    <citation type="journal article" date="2013" name="Genome Biol.">
        <title>Genomic analysis reveals key aspects of prokaryotic symbiosis in the phototrophic consortium "Chlorochromatium aggregatum".</title>
        <authorList>
            <person name="Liu Z."/>
            <person name="Muller J."/>
            <person name="Li T."/>
            <person name="Alvey R.M."/>
            <person name="Vogl K."/>
            <person name="Frigaard N.U."/>
            <person name="Rockwell N.C."/>
            <person name="Boyd E.S."/>
            <person name="Tomsho L.P."/>
            <person name="Schuster S.C."/>
            <person name="Henke P."/>
            <person name="Rohde M."/>
            <person name="Overmann J."/>
            <person name="Bryant D.A."/>
        </authorList>
    </citation>
    <scope>NUCLEOTIDE SEQUENCE [LARGE SCALE GENOMIC DNA]</scope>
    <source>
        <strain evidence="12">CR</strain>
    </source>
</reference>
<keyword evidence="4" id="KW-0813">Transport</keyword>
<dbReference type="GO" id="GO:0044781">
    <property type="term" value="P:bacterial-type flagellum organization"/>
    <property type="evidence" value="ECO:0007669"/>
    <property type="project" value="UniProtKB-KW"/>
</dbReference>
<dbReference type="GO" id="GO:0009288">
    <property type="term" value="C:bacterial-type flagellum"/>
    <property type="evidence" value="ECO:0007669"/>
    <property type="project" value="InterPro"/>
</dbReference>
<dbReference type="KEGG" id="cbx:Cenrod_2307"/>
<keyword evidence="13" id="KW-1185">Reference proteome</keyword>
<evidence type="ECO:0000313" key="12">
    <source>
        <dbReference type="EMBL" id="AGX88369.1"/>
    </source>
</evidence>
<keyword evidence="8" id="KW-0653">Protein transport</keyword>
<dbReference type="Gene3D" id="1.10.287.1700">
    <property type="match status" value="1"/>
</dbReference>
<dbReference type="EMBL" id="CP004885">
    <property type="protein sequence ID" value="AGX88369.1"/>
    <property type="molecule type" value="Genomic_DNA"/>
</dbReference>
<dbReference type="OrthoDB" id="9156338at2"/>
<protein>
    <recommendedName>
        <fullName evidence="3">Flagellar FliJ protein</fullName>
    </recommendedName>
</protein>
<evidence type="ECO:0000256" key="9">
    <source>
        <dbReference type="ARBA" id="ARBA00023136"/>
    </source>
</evidence>
<keyword evidence="5" id="KW-1003">Cell membrane</keyword>
<comment type="similarity">
    <text evidence="2">Belongs to the FliJ family.</text>
</comment>
<dbReference type="AlphaFoldDB" id="U5NE20"/>
<evidence type="ECO:0000256" key="5">
    <source>
        <dbReference type="ARBA" id="ARBA00022475"/>
    </source>
</evidence>
<dbReference type="InterPro" id="IPR012823">
    <property type="entry name" value="Flagell_FliJ"/>
</dbReference>
<dbReference type="InterPro" id="IPR052570">
    <property type="entry name" value="FliJ"/>
</dbReference>
<dbReference type="NCBIfam" id="TIGR02473">
    <property type="entry name" value="flagell_FliJ"/>
    <property type="match status" value="1"/>
</dbReference>
<evidence type="ECO:0000256" key="4">
    <source>
        <dbReference type="ARBA" id="ARBA00022448"/>
    </source>
</evidence>
<proteinExistence type="inferred from homology"/>
<keyword evidence="12" id="KW-0282">Flagellum</keyword>
<dbReference type="eggNOG" id="COG2882">
    <property type="taxonomic scope" value="Bacteria"/>
</dbReference>
<dbReference type="GO" id="GO:0005886">
    <property type="term" value="C:plasma membrane"/>
    <property type="evidence" value="ECO:0007669"/>
    <property type="project" value="UniProtKB-SubCell"/>
</dbReference>
<dbReference type="HOGENOM" id="CLU_140293_0_0_4"/>
<dbReference type="GO" id="GO:0006935">
    <property type="term" value="P:chemotaxis"/>
    <property type="evidence" value="ECO:0007669"/>
    <property type="project" value="UniProtKB-KW"/>
</dbReference>
<dbReference type="RefSeq" id="WP_022775889.1">
    <property type="nucleotide sequence ID" value="NC_022576.1"/>
</dbReference>
<keyword evidence="12" id="KW-0966">Cell projection</keyword>
<evidence type="ECO:0000256" key="6">
    <source>
        <dbReference type="ARBA" id="ARBA00022500"/>
    </source>
</evidence>
<keyword evidence="11" id="KW-0175">Coiled coil</keyword>
<sequence>MPRFQGLTLAIEHATVQRDKALAQWQTAVRALEHGHEQMAQLRQYAGETEQRWVHTAQESTSAPLLFHHYQFLDRLHHAIQIQEGTLQTLEQRVASAKKVVIDAEVRLAGIKTLLARREREWSQQMDRALQKETDEFAAQRALRALRAQQEEDGDNP</sequence>
<evidence type="ECO:0000256" key="8">
    <source>
        <dbReference type="ARBA" id="ARBA00022927"/>
    </source>
</evidence>
<keyword evidence="7" id="KW-1005">Bacterial flagellum biogenesis</keyword>
<accession>U5NE20</accession>
<evidence type="ECO:0000256" key="11">
    <source>
        <dbReference type="SAM" id="Coils"/>
    </source>
</evidence>
<keyword evidence="6" id="KW-0145">Chemotaxis</keyword>
<dbReference type="PANTHER" id="PTHR38786:SF1">
    <property type="entry name" value="FLAGELLAR FLIJ PROTEIN"/>
    <property type="match status" value="1"/>
</dbReference>
<evidence type="ECO:0000256" key="3">
    <source>
        <dbReference type="ARBA" id="ARBA00020392"/>
    </source>
</evidence>
<dbReference type="InterPro" id="IPR053716">
    <property type="entry name" value="Flag_assembly_chemotaxis_eff"/>
</dbReference>
<dbReference type="GO" id="GO:0071973">
    <property type="term" value="P:bacterial-type flagellum-dependent cell motility"/>
    <property type="evidence" value="ECO:0007669"/>
    <property type="project" value="InterPro"/>
</dbReference>
<gene>
    <name evidence="12" type="primary">fliJ</name>
    <name evidence="12" type="ORF">Cenrod_2307</name>
</gene>
<evidence type="ECO:0000256" key="2">
    <source>
        <dbReference type="ARBA" id="ARBA00010004"/>
    </source>
</evidence>